<dbReference type="EMBL" id="JZRB01000019">
    <property type="protein sequence ID" value="KJV34635.1"/>
    <property type="molecule type" value="Genomic_DNA"/>
</dbReference>
<organism evidence="1 2">
    <name type="scientific">Luteibacter yeojuensis</name>
    <dbReference type="NCBI Taxonomy" id="345309"/>
    <lineage>
        <taxon>Bacteria</taxon>
        <taxon>Pseudomonadati</taxon>
        <taxon>Pseudomonadota</taxon>
        <taxon>Gammaproteobacteria</taxon>
        <taxon>Lysobacterales</taxon>
        <taxon>Rhodanobacteraceae</taxon>
        <taxon>Luteibacter</taxon>
    </lineage>
</organism>
<comment type="caution">
    <text evidence="1">The sequence shown here is derived from an EMBL/GenBank/DDBJ whole genome shotgun (WGS) entry which is preliminary data.</text>
</comment>
<gene>
    <name evidence="1" type="ORF">VI08_09810</name>
</gene>
<proteinExistence type="predicted"/>
<dbReference type="Proteomes" id="UP000033651">
    <property type="component" value="Unassembled WGS sequence"/>
</dbReference>
<keyword evidence="2" id="KW-1185">Reference proteome</keyword>
<evidence type="ECO:0000313" key="2">
    <source>
        <dbReference type="Proteomes" id="UP000033651"/>
    </source>
</evidence>
<accession>A0A0F3KTQ4</accession>
<reference evidence="1 2" key="1">
    <citation type="submission" date="2015-03" db="EMBL/GenBank/DDBJ databases">
        <title>Draft genome sequence of Luteibacter yeojuensis strain SU11.</title>
        <authorList>
            <person name="Sulaiman J."/>
            <person name="Priya K."/>
            <person name="Chan K.-G."/>
        </authorList>
    </citation>
    <scope>NUCLEOTIDE SEQUENCE [LARGE SCALE GENOMIC DNA]</scope>
    <source>
        <strain evidence="1 2">SU11</strain>
    </source>
</reference>
<sequence>MAGVGLALAVAGAIASGGALVGAIGSAGSMMSAMATSSGATAAAAAMVDVVSVAAEIGATASLATNNTSLGTIFGWVGLGTGLVSSAAGTAAWRTAKIVASKPEVRLADDFMKEVKAARKPADRILDVPDRSKGSVPMRTAGERPESRTYLYRFTHPDNDEVVRYAVDSTINAYDAVAMVKRIALEHPNAEMYYYYGAHGAASGKNWVGEGAARVVRMPETPKRLDYENRLLITFLEHHGRGLKDRFHAEVLHRWSDLPAKYRRPGVHIDTACYGASDLDLAELFHAHPVPAAHVGE</sequence>
<dbReference type="PATRIC" id="fig|345309.4.peg.1202"/>
<name>A0A0F3KTQ4_9GAMM</name>
<dbReference type="AlphaFoldDB" id="A0A0F3KTQ4"/>
<protein>
    <submittedName>
        <fullName evidence="1">Uncharacterized protein</fullName>
    </submittedName>
</protein>
<evidence type="ECO:0000313" key="1">
    <source>
        <dbReference type="EMBL" id="KJV34635.1"/>
    </source>
</evidence>